<evidence type="ECO:0000256" key="3">
    <source>
        <dbReference type="ARBA" id="ARBA00022723"/>
    </source>
</evidence>
<keyword evidence="6" id="KW-0520">NAD</keyword>
<dbReference type="OrthoDB" id="9763580at2"/>
<evidence type="ECO:0000256" key="2">
    <source>
        <dbReference type="ARBA" id="ARBA00022516"/>
    </source>
</evidence>
<evidence type="ECO:0000256" key="6">
    <source>
        <dbReference type="ARBA" id="ARBA00023027"/>
    </source>
</evidence>
<evidence type="ECO:0000256" key="5">
    <source>
        <dbReference type="ARBA" id="ARBA00023002"/>
    </source>
</evidence>
<sequence length="401" mass="42853">MAWTLDELRRLSSDCPCGQPHHRIPVEHLRVGPGALSEAAAWIRDRFARVVLVMDDRTREAAGDELSEALTGAGVTWTACVIEPNGQGDVVADEVSVMQAFLATGPDVEALIAVGSGTLHDIARFVSAKARIPFVSVPTAPSVDGFTSAGAPLIVRGVKTTYQTQAPIAVFADTDVLEQAPKELIWAGFGDVIGKYTSLADWRFGEMAAGEPYCAYLAGLTRAALDTAVAQADGLSRGEQSAVRSLMEALMLSGLVMLLFGQSHPASGGEHHLSHDWEMAFLRSGRRQVLHGLKVAVASALVADLYRARVPDALGIAAERGLRPWASLAGRDADVKGLLASVPPGQHIRALMRRIGGPTEPSDLGIEHSLVVASLKRAHRLRNRYTMLRLLNETGAIADLR</sequence>
<dbReference type="STRING" id="252246.SAMN05421799_103250"/>
<dbReference type="GO" id="GO:0008654">
    <property type="term" value="P:phospholipid biosynthetic process"/>
    <property type="evidence" value="ECO:0007669"/>
    <property type="project" value="UniProtKB-KW"/>
</dbReference>
<protein>
    <submittedName>
        <fullName evidence="10">Glycerol-1-phosphate dehydrogenase [NAD(P)+]</fullName>
    </submittedName>
</protein>
<evidence type="ECO:0000256" key="9">
    <source>
        <dbReference type="ARBA" id="ARBA00023264"/>
    </source>
</evidence>
<name>A0A1N7LMA6_9BACL</name>
<evidence type="ECO:0000256" key="4">
    <source>
        <dbReference type="ARBA" id="ARBA00022857"/>
    </source>
</evidence>
<reference evidence="11" key="1">
    <citation type="submission" date="2017-01" db="EMBL/GenBank/DDBJ databases">
        <authorList>
            <person name="Varghese N."/>
            <person name="Submissions S."/>
        </authorList>
    </citation>
    <scope>NUCLEOTIDE SEQUENCE [LARGE SCALE GENOMIC DNA]</scope>
    <source>
        <strain evidence="11">DSM 16176</strain>
    </source>
</reference>
<keyword evidence="1" id="KW-0963">Cytoplasm</keyword>
<dbReference type="InterPro" id="IPR032837">
    <property type="entry name" value="G1PDH"/>
</dbReference>
<dbReference type="GO" id="GO:0016614">
    <property type="term" value="F:oxidoreductase activity, acting on CH-OH group of donors"/>
    <property type="evidence" value="ECO:0007669"/>
    <property type="project" value="InterPro"/>
</dbReference>
<keyword evidence="3" id="KW-0479">Metal-binding</keyword>
<dbReference type="Gene3D" id="3.40.50.1970">
    <property type="match status" value="1"/>
</dbReference>
<dbReference type="Proteomes" id="UP000186156">
    <property type="component" value="Unassembled WGS sequence"/>
</dbReference>
<keyword evidence="2" id="KW-0444">Lipid biosynthesis</keyword>
<evidence type="ECO:0000256" key="7">
    <source>
        <dbReference type="ARBA" id="ARBA00023098"/>
    </source>
</evidence>
<gene>
    <name evidence="10" type="ORF">SAMN05421799_103250</name>
</gene>
<dbReference type="PANTHER" id="PTHR43616">
    <property type="entry name" value="GLYCEROL DEHYDROGENASE"/>
    <property type="match status" value="1"/>
</dbReference>
<dbReference type="Pfam" id="PF13685">
    <property type="entry name" value="Fe-ADH_2"/>
    <property type="match status" value="1"/>
</dbReference>
<accession>A0A1N7LMA6</accession>
<dbReference type="CDD" id="cd08175">
    <property type="entry name" value="G1PDH"/>
    <property type="match status" value="1"/>
</dbReference>
<dbReference type="Gene3D" id="1.20.1090.10">
    <property type="entry name" value="Dehydroquinate synthase-like - alpha domain"/>
    <property type="match status" value="1"/>
</dbReference>
<dbReference type="EMBL" id="FTOO01000003">
    <property type="protein sequence ID" value="SIS74922.1"/>
    <property type="molecule type" value="Genomic_DNA"/>
</dbReference>
<keyword evidence="5" id="KW-0560">Oxidoreductase</keyword>
<keyword evidence="11" id="KW-1185">Reference proteome</keyword>
<evidence type="ECO:0000313" key="11">
    <source>
        <dbReference type="Proteomes" id="UP000186156"/>
    </source>
</evidence>
<evidence type="ECO:0000256" key="1">
    <source>
        <dbReference type="ARBA" id="ARBA00022490"/>
    </source>
</evidence>
<keyword evidence="4" id="KW-0521">NADP</keyword>
<dbReference type="InterPro" id="IPR016205">
    <property type="entry name" value="Glycerol_DH"/>
</dbReference>
<keyword evidence="8" id="KW-0594">Phospholipid biosynthesis</keyword>
<evidence type="ECO:0000256" key="8">
    <source>
        <dbReference type="ARBA" id="ARBA00023209"/>
    </source>
</evidence>
<proteinExistence type="predicted"/>
<dbReference type="RefSeq" id="WP_076345840.1">
    <property type="nucleotide sequence ID" value="NZ_FTOO01000003.1"/>
</dbReference>
<evidence type="ECO:0000313" key="10">
    <source>
        <dbReference type="EMBL" id="SIS74922.1"/>
    </source>
</evidence>
<dbReference type="PANTHER" id="PTHR43616:SF5">
    <property type="entry name" value="GLYCEROL DEHYDROGENASE 1"/>
    <property type="match status" value="1"/>
</dbReference>
<dbReference type="AlphaFoldDB" id="A0A1N7LMA6"/>
<organism evidence="10 11">
    <name type="scientific">Alicyclobacillus vulcanalis</name>
    <dbReference type="NCBI Taxonomy" id="252246"/>
    <lineage>
        <taxon>Bacteria</taxon>
        <taxon>Bacillati</taxon>
        <taxon>Bacillota</taxon>
        <taxon>Bacilli</taxon>
        <taxon>Bacillales</taxon>
        <taxon>Alicyclobacillaceae</taxon>
        <taxon>Alicyclobacillus</taxon>
    </lineage>
</organism>
<dbReference type="GO" id="GO:0046872">
    <property type="term" value="F:metal ion binding"/>
    <property type="evidence" value="ECO:0007669"/>
    <property type="project" value="UniProtKB-KW"/>
</dbReference>
<keyword evidence="7" id="KW-0443">Lipid metabolism</keyword>
<dbReference type="SUPFAM" id="SSF56796">
    <property type="entry name" value="Dehydroquinate synthase-like"/>
    <property type="match status" value="1"/>
</dbReference>
<keyword evidence="9" id="KW-1208">Phospholipid metabolism</keyword>